<evidence type="ECO:0000313" key="2">
    <source>
        <dbReference type="EMBL" id="AFK21095.1"/>
    </source>
</evidence>
<geneLocation type="plasmid" evidence="2 6">
    <name>pHM300</name>
</geneLocation>
<reference evidence="2" key="5">
    <citation type="submission" date="2014-05" db="EMBL/GenBank/DDBJ databases">
        <authorList>
            <person name="Wang L."/>
            <person name="Yang H."/>
            <person name="Xiang H."/>
        </authorList>
    </citation>
    <scope>NUCLEOTIDE SEQUENCE</scope>
    <source>
        <strain evidence="2">CGMCC 1.2087</strain>
        <plasmid evidence="2">pHM300</plasmid>
    </source>
</reference>
<accession>I3RA35</accession>
<dbReference type="Proteomes" id="UP000027075">
    <property type="component" value="Plasmid HMPLAS2"/>
</dbReference>
<evidence type="ECO:0000313" key="4">
    <source>
        <dbReference type="EMBL" id="EMA05403.1"/>
    </source>
</evidence>
<dbReference type="RefSeq" id="WP_004056475.1">
    <property type="nucleotide sequence ID" value="NC_017943.1"/>
</dbReference>
<keyword evidence="1" id="KW-1133">Transmembrane helix</keyword>
<evidence type="ECO:0000313" key="9">
    <source>
        <dbReference type="Proteomes" id="UP000299011"/>
    </source>
</evidence>
<keyword evidence="1" id="KW-0812">Transmembrane</keyword>
<dbReference type="AlphaFoldDB" id="I3RA35"/>
<keyword evidence="2" id="KW-0614">Plasmid</keyword>
<organism evidence="2 6">
    <name type="scientific">Haloferax mediterranei (strain ATCC 33500 / DSM 1411 / JCM 8866 / NBRC 14739 / NCIMB 2177 / R-4)</name>
    <name type="common">Halobacterium mediterranei</name>
    <dbReference type="NCBI Taxonomy" id="523841"/>
    <lineage>
        <taxon>Archaea</taxon>
        <taxon>Methanobacteriati</taxon>
        <taxon>Methanobacteriota</taxon>
        <taxon>Stenosarchaea group</taxon>
        <taxon>Halobacteria</taxon>
        <taxon>Halobacteriales</taxon>
        <taxon>Haloferacaceae</taxon>
        <taxon>Haloferax</taxon>
    </lineage>
</organism>
<dbReference type="PATRIC" id="fig|523841.21.peg.270"/>
<reference evidence="4 7" key="3">
    <citation type="journal article" date="2014" name="PLoS Genet.">
        <title>Phylogenetically driven sequencing of extremely halophilic archaea reveals strategies for static and dynamic osmo-response.</title>
        <authorList>
            <person name="Becker E.A."/>
            <person name="Seitzer P.M."/>
            <person name="Tritt A."/>
            <person name="Larsen D."/>
            <person name="Krusor M."/>
            <person name="Yao A.I."/>
            <person name="Wu D."/>
            <person name="Madern D."/>
            <person name="Eisen J.A."/>
            <person name="Darling A.E."/>
            <person name="Facciotti M.T."/>
        </authorList>
    </citation>
    <scope>NUCLEOTIDE SEQUENCE [LARGE SCALE GENOMIC DNA]</scope>
    <source>
        <strain evidence="4">ATCC 33500</strain>
        <strain evidence="7">ATCC 33500 / DSM 1411 / JCM 8866 / NBRC 14739 / NCIMB 2177 / R-4</strain>
    </source>
</reference>
<dbReference type="EMBL" id="CP001870">
    <property type="protein sequence ID" value="AFK21095.1"/>
    <property type="molecule type" value="Genomic_DNA"/>
</dbReference>
<dbReference type="GeneID" id="40158386"/>
<dbReference type="EMBL" id="CP007553">
    <property type="protein sequence ID" value="AHZ24317.1"/>
    <property type="molecule type" value="Genomic_DNA"/>
</dbReference>
<feature type="transmembrane region" description="Helical" evidence="1">
    <location>
        <begin position="36"/>
        <end position="53"/>
    </location>
</feature>
<gene>
    <name evidence="2" type="ordered locus">HFX_5263</name>
    <name evidence="3" type="ORF">BM92_19150</name>
    <name evidence="4" type="ORF">C439_01350</name>
    <name evidence="5" type="ORF">E6P09_18175</name>
</gene>
<reference evidence="2" key="1">
    <citation type="journal article" date="2012" name="Appl. Environ. Microbiol.">
        <title>Identification of the haloarchaeal phasin (PhaP) that functions in polyhydroxyalkanoate accumulation and granule formation in Haloferax mediterranei.</title>
        <authorList>
            <person name="Cai S."/>
            <person name="Cai L."/>
            <person name="Liu H."/>
            <person name="Liu X."/>
            <person name="Han J."/>
            <person name="Zhou J."/>
            <person name="Xiang H."/>
        </authorList>
    </citation>
    <scope>NUCLEOTIDE SEQUENCE</scope>
    <source>
        <strain evidence="2">CGMCC 1.2087</strain>
    </source>
</reference>
<name>I3RA35_HALMT</name>
<dbReference type="OrthoDB" id="238114at2157"/>
<dbReference type="KEGG" id="hme:HFX_5263"/>
<dbReference type="Proteomes" id="UP000299011">
    <property type="component" value="Plasmid pHME322"/>
</dbReference>
<dbReference type="EMBL" id="CP039141">
    <property type="protein sequence ID" value="QCQ77243.1"/>
    <property type="molecule type" value="Genomic_DNA"/>
</dbReference>
<evidence type="ECO:0000313" key="7">
    <source>
        <dbReference type="Proteomes" id="UP000011603"/>
    </source>
</evidence>
<evidence type="ECO:0000313" key="5">
    <source>
        <dbReference type="EMBL" id="QCQ77243.1"/>
    </source>
</evidence>
<dbReference type="HOGENOM" id="CLU_197987_0_0_2"/>
<geneLocation type="plasmid" evidence="3 8">
    <name>HMPLAS2</name>
</geneLocation>
<sequence length="60" mass="6433">MSSPLSNPFVHYGIGLSSTAILVFIAFTFVDGITRWLMLGIAVLELTVAPQILKRVGQAA</sequence>
<reference evidence="5 9" key="6">
    <citation type="submission" date="2019-04" db="EMBL/GenBank/DDBJ databases">
        <title>Methylomes of two halophilic Archaea, Haloarcula marismortui and Haloferax mediterranei.</title>
        <authorList>
            <person name="DasSarma S."/>
            <person name="DasSarma P."/>
            <person name="DasSarma S."/>
            <person name="Fomenkov A."/>
            <person name="Vincze T."/>
            <person name="Anton B.P."/>
            <person name="Roberts R.J."/>
        </authorList>
    </citation>
    <scope>NUCLEOTIDE SEQUENCE [LARGE SCALE GENOMIC DNA]</scope>
    <source>
        <strain evidence="5">ATCC 33500</strain>
        <strain evidence="9">ATCC 33500 / DSM 1411 / JCM 8866 / NBRC 14739 / NCIMB 2177 / R-4</strain>
        <plasmid evidence="5 9">pHME322</plasmid>
    </source>
</reference>
<proteinExistence type="predicted"/>
<geneLocation type="plasmid" evidence="5 9">
    <name>pHME322</name>
</geneLocation>
<protein>
    <submittedName>
        <fullName evidence="2">Uncharacterized protein</fullName>
    </submittedName>
</protein>
<evidence type="ECO:0000313" key="3">
    <source>
        <dbReference type="EMBL" id="AHZ24317.1"/>
    </source>
</evidence>
<keyword evidence="1" id="KW-0472">Membrane</keyword>
<reference evidence="2 6" key="2">
    <citation type="journal article" date="2012" name="J. Bacteriol.">
        <title>Complete genome sequence of the metabolically versatile halophilic archaeon Haloferax mediterranei, a poly(3-hydroxybutyrate-co-3-hydroxyvalerate) producer.</title>
        <authorList>
            <person name="Han J."/>
            <person name="Zhang F."/>
            <person name="Hou J."/>
            <person name="Liu X."/>
            <person name="Li M."/>
            <person name="Liu H."/>
            <person name="Cai L."/>
            <person name="Zhang B."/>
            <person name="Chen Y."/>
            <person name="Zhou J."/>
            <person name="Hu S."/>
            <person name="Xiang H."/>
        </authorList>
    </citation>
    <scope>NUCLEOTIDE SEQUENCE [LARGE SCALE GENOMIC DNA]</scope>
    <source>
        <strain evidence="6">ATCC 33500 / DSM 1411 / JCM 8866 / NBRC 14739 / NCIMB 2177 / R-4</strain>
        <strain evidence="2">CGMCC 1.2087</strain>
        <plasmid evidence="6">pHM300</plasmid>
    </source>
</reference>
<dbReference type="Proteomes" id="UP000006469">
    <property type="component" value="Plasmid pHM300"/>
</dbReference>
<keyword evidence="7" id="KW-1185">Reference proteome</keyword>
<reference evidence="3 8" key="4">
    <citation type="submission" date="2014-04" db="EMBL/GenBank/DDBJ databases">
        <title>Transcriptional profiles of Haloferax mediterranei on the basis of nitrogen availability.</title>
        <authorList>
            <person name="Bautista V."/>
        </authorList>
    </citation>
    <scope>NUCLEOTIDE SEQUENCE [LARGE SCALE GENOMIC DNA]</scope>
    <source>
        <strain evidence="3">ATCC 33500</strain>
        <strain evidence="8">ATCC 33500 / DSM 1411 / JCM 8866 / NBRC 14739 / NCIMB 2177 / R-4</strain>
        <plasmid evidence="3">HMPLAS2</plasmid>
        <plasmid evidence="8">Plasmid HMPLAS2</plasmid>
    </source>
</reference>
<evidence type="ECO:0000313" key="8">
    <source>
        <dbReference type="Proteomes" id="UP000027075"/>
    </source>
</evidence>
<evidence type="ECO:0000256" key="1">
    <source>
        <dbReference type="SAM" id="Phobius"/>
    </source>
</evidence>
<dbReference type="EMBL" id="AOLO01000001">
    <property type="protein sequence ID" value="EMA05403.1"/>
    <property type="molecule type" value="Genomic_DNA"/>
</dbReference>
<evidence type="ECO:0000313" key="6">
    <source>
        <dbReference type="Proteomes" id="UP000006469"/>
    </source>
</evidence>
<feature type="transmembrane region" description="Helical" evidence="1">
    <location>
        <begin position="12"/>
        <end position="30"/>
    </location>
</feature>
<dbReference type="Proteomes" id="UP000011603">
    <property type="component" value="Unassembled WGS sequence"/>
</dbReference>